<name>A0A6N9T176_9HYPH</name>
<comment type="caution">
    <text evidence="1">The sequence shown here is derived from an EMBL/GenBank/DDBJ whole genome shotgun (WGS) entry which is preliminary data.</text>
</comment>
<gene>
    <name evidence="1" type="ORF">GTK09_11555</name>
</gene>
<dbReference type="SUPFAM" id="SSF143100">
    <property type="entry name" value="TTHA1013/TTHA0281-like"/>
    <property type="match status" value="1"/>
</dbReference>
<dbReference type="InterPro" id="IPR035069">
    <property type="entry name" value="TTHA1013/TTHA0281-like"/>
</dbReference>
<keyword evidence="2" id="KW-1185">Reference proteome</keyword>
<organism evidence="1 2">
    <name type="scientific">Jiella pacifica</name>
    <dbReference type="NCBI Taxonomy" id="2696469"/>
    <lineage>
        <taxon>Bacteria</taxon>
        <taxon>Pseudomonadati</taxon>
        <taxon>Pseudomonadota</taxon>
        <taxon>Alphaproteobacteria</taxon>
        <taxon>Hyphomicrobiales</taxon>
        <taxon>Aurantimonadaceae</taxon>
        <taxon>Jiella</taxon>
    </lineage>
</organism>
<dbReference type="RefSeq" id="WP_163463321.1">
    <property type="nucleotide sequence ID" value="NZ_JAAAMG010000008.1"/>
</dbReference>
<dbReference type="Proteomes" id="UP000469011">
    <property type="component" value="Unassembled WGS sequence"/>
</dbReference>
<dbReference type="Gene3D" id="3.30.160.250">
    <property type="match status" value="1"/>
</dbReference>
<protein>
    <submittedName>
        <fullName evidence="1">Type II toxin-antitoxin system HicB family antitoxin</fullName>
    </submittedName>
</protein>
<sequence length="142" mass="15048">MNYIYNALLEDNGEGGLLVTFPDIPEAITEGASREEALANASEALGFALRHYLGSGHDLPPANASAADLMPVEVAAADALKLAVIESFRASGLRKTELAERLGMVESEARRILDPDHPTKIRTLELALRALGKRASVAVVAA</sequence>
<dbReference type="AlphaFoldDB" id="A0A6N9T176"/>
<reference evidence="1 2" key="1">
    <citation type="submission" date="2020-01" db="EMBL/GenBank/DDBJ databases">
        <title>Jiella pacifica sp. nov.</title>
        <authorList>
            <person name="Xue Z."/>
            <person name="Zhu S."/>
            <person name="Chen J."/>
            <person name="Yang J."/>
        </authorList>
    </citation>
    <scope>NUCLEOTIDE SEQUENCE [LARGE SCALE GENOMIC DNA]</scope>
    <source>
        <strain evidence="1 2">40Bstr34</strain>
    </source>
</reference>
<evidence type="ECO:0000313" key="2">
    <source>
        <dbReference type="Proteomes" id="UP000469011"/>
    </source>
</evidence>
<accession>A0A6N9T176</accession>
<evidence type="ECO:0000313" key="1">
    <source>
        <dbReference type="EMBL" id="NDW05067.1"/>
    </source>
</evidence>
<proteinExistence type="predicted"/>
<dbReference type="EMBL" id="JAAAMG010000008">
    <property type="protein sequence ID" value="NDW05067.1"/>
    <property type="molecule type" value="Genomic_DNA"/>
</dbReference>